<gene>
    <name evidence="3" type="ORF">NM961_05620</name>
</gene>
<dbReference type="InterPro" id="IPR059226">
    <property type="entry name" value="Choice_anch_Q_dom"/>
</dbReference>
<feature type="chain" id="PRO_5046741789" description="DUF7452 domain-containing protein" evidence="1">
    <location>
        <begin position="22"/>
        <end position="688"/>
    </location>
</feature>
<dbReference type="EMBL" id="JANFQO010000004">
    <property type="protein sequence ID" value="MCQ4164185.1"/>
    <property type="molecule type" value="Genomic_DNA"/>
</dbReference>
<evidence type="ECO:0000256" key="1">
    <source>
        <dbReference type="SAM" id="SignalP"/>
    </source>
</evidence>
<evidence type="ECO:0000313" key="4">
    <source>
        <dbReference type="Proteomes" id="UP001165498"/>
    </source>
</evidence>
<keyword evidence="4" id="KW-1185">Reference proteome</keyword>
<dbReference type="InterPro" id="IPR055875">
    <property type="entry name" value="DUF7452"/>
</dbReference>
<dbReference type="Proteomes" id="UP001165498">
    <property type="component" value="Unassembled WGS sequence"/>
</dbReference>
<keyword evidence="1" id="KW-0732">Signal</keyword>
<evidence type="ECO:0000259" key="2">
    <source>
        <dbReference type="Pfam" id="PF24249"/>
    </source>
</evidence>
<sequence length="688" mass="71403">MSSAIRLIVLPLCLLPGLAGAGVAASVWPGAAPCNTTLQACVDATPNGSGVVIVTDTPIAENINLYNRSISLVAGTGRKPNFAPGHWISVTAAAIHGNQDVTLRGLRLTNAYVNASYGGVGTARYDFSGLVLEQDSGAPTYLRVEARNGATVEARVYDNRVRAQPSGLNAGLIELAATGGTLNAEAYYNQIDNTSAVATDGAGLFVDVTSAGAGRYKLHGNRVRGGFFRSGIFVSEGLFSSTTSSFEARVYSNVVVCADPGGSGSGGSGIGFTVNNGSISAQALNNTLTRCNFGISANNWSGGGGADATISGVVKNNLIVGTRGLTFTAALTPSLSNDYNLLNVASNTAPLGANTITADARLIALTAPRLRADSPAIDAADNAALGLGLIFNALPTNDADGLRRFKGSTSDNADIGAYEYGDQHLLHVARSGNISGHITTIDSPLLNDRPAANPVVTPHWNGSGAGVPNDAALGIYYSGGRWRLFNEDVAIDMPPNAAFNTFVPAGGGGSFRHVSSAGNSSAFVTQLDDSSVNNQPERIILVTQNWSAGSGIYNPHPIGLDYLPGSGGGRWRIVNIDLAGSMPLSAGFNVYAQQASPNAFRVSRSVSGNTIELDHPLLNDTACARPQVTRIYGGAAVPRHFDVYYGSGNGRWRIYSYSALNAADAFNVLVDPAQVADCTDRIFAYGFQ</sequence>
<dbReference type="SUPFAM" id="SSF51126">
    <property type="entry name" value="Pectin lyase-like"/>
    <property type="match status" value="1"/>
</dbReference>
<feature type="signal peptide" evidence="1">
    <location>
        <begin position="1"/>
        <end position="21"/>
    </location>
</feature>
<dbReference type="Pfam" id="PF24249">
    <property type="entry name" value="DUF7452"/>
    <property type="match status" value="2"/>
</dbReference>
<feature type="domain" description="DUF7452" evidence="2">
    <location>
        <begin position="567"/>
        <end position="670"/>
    </location>
</feature>
<name>A0ABT1QPJ0_9GAMM</name>
<organism evidence="3 4">
    <name type="scientific">Tahibacter harae</name>
    <dbReference type="NCBI Taxonomy" id="2963937"/>
    <lineage>
        <taxon>Bacteria</taxon>
        <taxon>Pseudomonadati</taxon>
        <taxon>Pseudomonadota</taxon>
        <taxon>Gammaproteobacteria</taxon>
        <taxon>Lysobacterales</taxon>
        <taxon>Rhodanobacteraceae</taxon>
        <taxon>Tahibacter</taxon>
    </lineage>
</organism>
<protein>
    <recommendedName>
        <fullName evidence="2">DUF7452 domain-containing protein</fullName>
    </recommendedName>
</protein>
<dbReference type="RefSeq" id="WP_255912565.1">
    <property type="nucleotide sequence ID" value="NZ_JANFQO010000004.1"/>
</dbReference>
<feature type="domain" description="DUF7452" evidence="2">
    <location>
        <begin position="423"/>
        <end position="502"/>
    </location>
</feature>
<reference evidence="3" key="1">
    <citation type="submission" date="2022-07" db="EMBL/GenBank/DDBJ databases">
        <title>Tahibacter sp., a new gammaproteobacterium isolated from the silt sample collected at pig farm.</title>
        <authorList>
            <person name="Chen H."/>
        </authorList>
    </citation>
    <scope>NUCLEOTIDE SEQUENCE</scope>
    <source>
        <strain evidence="3">P2K</strain>
    </source>
</reference>
<accession>A0ABT1QPJ0</accession>
<dbReference type="InterPro" id="IPR011050">
    <property type="entry name" value="Pectin_lyase_fold/virulence"/>
</dbReference>
<dbReference type="NCBIfam" id="NF041518">
    <property type="entry name" value="choice_anch_Q"/>
    <property type="match status" value="1"/>
</dbReference>
<comment type="caution">
    <text evidence="3">The sequence shown here is derived from an EMBL/GenBank/DDBJ whole genome shotgun (WGS) entry which is preliminary data.</text>
</comment>
<evidence type="ECO:0000313" key="3">
    <source>
        <dbReference type="EMBL" id="MCQ4164185.1"/>
    </source>
</evidence>
<proteinExistence type="predicted"/>